<proteinExistence type="predicted"/>
<dbReference type="RefSeq" id="XP_044683087.1">
    <property type="nucleotide sequence ID" value="XM_044821754.1"/>
</dbReference>
<evidence type="ECO:0000313" key="2">
    <source>
        <dbReference type="EMBL" id="KAG9504087.1"/>
    </source>
</evidence>
<gene>
    <name evidence="2" type="ORF">J7337_004051</name>
</gene>
<protein>
    <submittedName>
        <fullName evidence="2">Uncharacterized protein</fullName>
    </submittedName>
</protein>
<accession>A0A9P8DLR1</accession>
<evidence type="ECO:0000313" key="3">
    <source>
        <dbReference type="Proteomes" id="UP000827133"/>
    </source>
</evidence>
<keyword evidence="3" id="KW-1185">Reference proteome</keyword>
<dbReference type="KEGG" id="fmu:J7337_004051"/>
<name>A0A9P8DLR1_9HYPO</name>
<organism evidence="2 3">
    <name type="scientific">Fusarium musae</name>
    <dbReference type="NCBI Taxonomy" id="1042133"/>
    <lineage>
        <taxon>Eukaryota</taxon>
        <taxon>Fungi</taxon>
        <taxon>Dikarya</taxon>
        <taxon>Ascomycota</taxon>
        <taxon>Pezizomycotina</taxon>
        <taxon>Sordariomycetes</taxon>
        <taxon>Hypocreomycetidae</taxon>
        <taxon>Hypocreales</taxon>
        <taxon>Nectriaceae</taxon>
        <taxon>Fusarium</taxon>
    </lineage>
</organism>
<reference evidence="2" key="1">
    <citation type="journal article" date="2021" name="Mol. Plant Microbe Interact.">
        <title>Telomere to telomere genome assembly of Fusarium musae F31, causal agent of crown rot disease of banana.</title>
        <authorList>
            <person name="Degradi L."/>
            <person name="Tava V."/>
            <person name="Kunova A."/>
            <person name="Cortesi P."/>
            <person name="Saracchi M."/>
            <person name="Pasquali M."/>
        </authorList>
    </citation>
    <scope>NUCLEOTIDE SEQUENCE</scope>
    <source>
        <strain evidence="2">F31</strain>
    </source>
</reference>
<dbReference type="Proteomes" id="UP000827133">
    <property type="component" value="Unassembled WGS sequence"/>
</dbReference>
<feature type="region of interest" description="Disordered" evidence="1">
    <location>
        <begin position="1"/>
        <end position="31"/>
    </location>
</feature>
<dbReference type="AlphaFoldDB" id="A0A9P8DLR1"/>
<dbReference type="EMBL" id="JAHBCI010000003">
    <property type="protein sequence ID" value="KAG9504087.1"/>
    <property type="molecule type" value="Genomic_DNA"/>
</dbReference>
<evidence type="ECO:0000256" key="1">
    <source>
        <dbReference type="SAM" id="MobiDB-lite"/>
    </source>
</evidence>
<dbReference type="GeneID" id="68311908"/>
<sequence length="82" mass="8911">MSISDTVLPSIEDPNILTTFPSHGPSPSDREIIHSPEMQQVLNKFPSIDIETVLDIRAKRIRESTQPSGLLVALAGSVESEA</sequence>
<comment type="caution">
    <text evidence="2">The sequence shown here is derived from an EMBL/GenBank/DDBJ whole genome shotgun (WGS) entry which is preliminary data.</text>
</comment>